<evidence type="ECO:0000256" key="5">
    <source>
        <dbReference type="ARBA" id="ARBA00023014"/>
    </source>
</evidence>
<evidence type="ECO:0000256" key="1">
    <source>
        <dbReference type="ARBA" id="ARBA00001924"/>
    </source>
</evidence>
<dbReference type="PANTHER" id="PTHR45444:SF3">
    <property type="entry name" value="XANTHINE DEHYDROGENASE"/>
    <property type="match status" value="1"/>
</dbReference>
<comment type="cofactor">
    <cofactor evidence="1">
        <name>Mo-molybdopterin</name>
        <dbReference type="ChEBI" id="CHEBI:71302"/>
    </cofactor>
</comment>
<dbReference type="Pfam" id="PF01799">
    <property type="entry name" value="Fer2_2"/>
    <property type="match status" value="1"/>
</dbReference>
<dbReference type="SUPFAM" id="SSF54665">
    <property type="entry name" value="CO dehydrogenase molybdoprotein N-domain-like"/>
    <property type="match status" value="1"/>
</dbReference>
<evidence type="ECO:0000313" key="10">
    <source>
        <dbReference type="Proteomes" id="UP000198287"/>
    </source>
</evidence>
<dbReference type="InterPro" id="IPR037165">
    <property type="entry name" value="AldOxase/xan_DH_Mopterin-bd_sf"/>
</dbReference>
<dbReference type="STRING" id="158441.A0A226D542"/>
<feature type="compositionally biased region" description="Acidic residues" evidence="7">
    <location>
        <begin position="489"/>
        <end position="499"/>
    </location>
</feature>
<dbReference type="Gene3D" id="1.10.150.120">
    <property type="entry name" value="[2Fe-2S]-binding domain"/>
    <property type="match status" value="1"/>
</dbReference>
<feature type="region of interest" description="Disordered" evidence="7">
    <location>
        <begin position="483"/>
        <end position="534"/>
    </location>
</feature>
<dbReference type="SMART" id="SM01008">
    <property type="entry name" value="Ald_Xan_dh_C"/>
    <property type="match status" value="1"/>
</dbReference>
<evidence type="ECO:0000256" key="2">
    <source>
        <dbReference type="ARBA" id="ARBA00001974"/>
    </source>
</evidence>
<keyword evidence="4" id="KW-0001">2Fe-2S</keyword>
<dbReference type="SUPFAM" id="SSF47741">
    <property type="entry name" value="CO dehydrogenase ISP C-domain like"/>
    <property type="match status" value="1"/>
</dbReference>
<dbReference type="Gene3D" id="3.30.390.50">
    <property type="entry name" value="CO dehydrogenase flavoprotein, C-terminal domain"/>
    <property type="match status" value="1"/>
</dbReference>
<dbReference type="GO" id="GO:0051537">
    <property type="term" value="F:2 iron, 2 sulfur cluster binding"/>
    <property type="evidence" value="ECO:0007669"/>
    <property type="project" value="UniProtKB-KW"/>
</dbReference>
<evidence type="ECO:0000313" key="9">
    <source>
        <dbReference type="EMBL" id="OXA40303.1"/>
    </source>
</evidence>
<dbReference type="InterPro" id="IPR036856">
    <property type="entry name" value="Ald_Oxase/Xan_DH_a/b_sf"/>
</dbReference>
<dbReference type="InterPro" id="IPR002888">
    <property type="entry name" value="2Fe-2S-bd"/>
</dbReference>
<dbReference type="Pfam" id="PF03450">
    <property type="entry name" value="CO_deh_flav_C"/>
    <property type="match status" value="1"/>
</dbReference>
<dbReference type="PANTHER" id="PTHR45444">
    <property type="entry name" value="XANTHINE DEHYDROGENASE"/>
    <property type="match status" value="1"/>
</dbReference>
<dbReference type="InterPro" id="IPR008274">
    <property type="entry name" value="AldOxase/xan_DH_MoCoBD1"/>
</dbReference>
<dbReference type="InterPro" id="IPR036884">
    <property type="entry name" value="2Fe-2S-bd_dom_sf"/>
</dbReference>
<dbReference type="FunFam" id="3.30.365.10:FF:000001">
    <property type="entry name" value="Xanthine dehydrogenase oxidase"/>
    <property type="match status" value="1"/>
</dbReference>
<evidence type="ECO:0000259" key="8">
    <source>
        <dbReference type="SMART" id="SM01008"/>
    </source>
</evidence>
<organism evidence="9 10">
    <name type="scientific">Folsomia candida</name>
    <name type="common">Springtail</name>
    <dbReference type="NCBI Taxonomy" id="158441"/>
    <lineage>
        <taxon>Eukaryota</taxon>
        <taxon>Metazoa</taxon>
        <taxon>Ecdysozoa</taxon>
        <taxon>Arthropoda</taxon>
        <taxon>Hexapoda</taxon>
        <taxon>Collembola</taxon>
        <taxon>Entomobryomorpha</taxon>
        <taxon>Isotomoidea</taxon>
        <taxon>Isotomidae</taxon>
        <taxon>Proisotominae</taxon>
        <taxon>Folsomia</taxon>
    </lineage>
</organism>
<sequence length="801" mass="87737">MSTHSLQQSKPTFKRQDVENNFDGNLCRCTGYRPIMDAFKALASDASEELKRKAADGNSACNGCPMKINCCQNKDIEDIECCPGLSHVYVTLKSGEEWITATSLVDVYKALQRFTERGIKYRIVAGNTGTVPELKRSMIEPYGVKIGANVTLCYAMDQLQKASEIERVHATQTENFLFGKNLDKGALIKTMDTLEAELKPDHNPTEGSTIYRKTLAQSLLYKTILSILGDSVKAPLRSGGQDLEHGPMSGQQTFDSDQKEWPLYQPIPKIEAAVQASGGFAVSQNLLIVYYDKVKGEAEYINDIDPEFGELFGAFVLTTVANATISSIDASEALVYVYTWQAVGLILAESRAIALEAAKKVRIVYSDVKKPVLDMKDSLKLAEKKGENCILEIRKTSPSGDEKGTQTIKGEFRDGMDVFCATQYPDLVQSVVASAIGVPNHFINLIVRRLGGGYGAKILKSCPTAAACAVAAHVTNRPVRIATTSSDLDTTEAEEDELGEKDRGLKPTRKRQRRPSSSSEEEERNHSQSFSSKSISIREEDLLEFDGSKYQLHVVVNDPAGLNSPTSQIPTLPSPNNEHQVAAGSGNHYWSSPPLSQVDVPPPVRTQAGNAEIAATRIRGVTLEDIYLRQVALERMVANGISDIRQDIRTLLLRTDDANSSVENSVVIPVNLPLENESDVLILEDWLKEKDNCSKLVEIFKRNGGKSALKVVTGILASTLTKGLAEKINYVGTNGKTAFNNLKLNRLVIEATLASEFGKKLTISEIVGIIQRWLGNAKDLDGGRTSRKTTNVVVPDEEEEG</sequence>
<accession>A0A226D542</accession>
<evidence type="ECO:0000256" key="7">
    <source>
        <dbReference type="SAM" id="MobiDB-lite"/>
    </source>
</evidence>
<keyword evidence="5" id="KW-0411">Iron-sulfur</keyword>
<proteinExistence type="inferred from homology"/>
<dbReference type="GO" id="GO:0016491">
    <property type="term" value="F:oxidoreductase activity"/>
    <property type="evidence" value="ECO:0007669"/>
    <property type="project" value="InterPro"/>
</dbReference>
<reference evidence="9 10" key="1">
    <citation type="submission" date="2015-12" db="EMBL/GenBank/DDBJ databases">
        <title>The genome of Folsomia candida.</title>
        <authorList>
            <person name="Faddeeva A."/>
            <person name="Derks M.F."/>
            <person name="Anvar Y."/>
            <person name="Smit S."/>
            <person name="Van Straalen N."/>
            <person name="Roelofs D."/>
        </authorList>
    </citation>
    <scope>NUCLEOTIDE SEQUENCE [LARGE SCALE GENOMIC DNA]</scope>
    <source>
        <strain evidence="9 10">VU population</strain>
        <tissue evidence="9">Whole body</tissue>
    </source>
</reference>
<comment type="similarity">
    <text evidence="3">Belongs to the xanthine dehydrogenase family.</text>
</comment>
<dbReference type="InterPro" id="IPR005107">
    <property type="entry name" value="CO_DH_flav_C"/>
</dbReference>
<dbReference type="GO" id="GO:0005506">
    <property type="term" value="F:iron ion binding"/>
    <property type="evidence" value="ECO:0007669"/>
    <property type="project" value="InterPro"/>
</dbReference>
<dbReference type="Proteomes" id="UP000198287">
    <property type="component" value="Unassembled WGS sequence"/>
</dbReference>
<protein>
    <submittedName>
        <fullName evidence="9">Putative aldehyde oxidase 1</fullName>
    </submittedName>
</protein>
<dbReference type="SUPFAM" id="SSF55447">
    <property type="entry name" value="CO dehydrogenase flavoprotein C-terminal domain-like"/>
    <property type="match status" value="1"/>
</dbReference>
<dbReference type="InterPro" id="IPR000674">
    <property type="entry name" value="Ald_Oxase/Xan_DH_a/b"/>
</dbReference>
<keyword evidence="4" id="KW-0479">Metal-binding</keyword>
<comment type="caution">
    <text evidence="9">The sequence shown here is derived from an EMBL/GenBank/DDBJ whole genome shotgun (WGS) entry which is preliminary data.</text>
</comment>
<keyword evidence="4" id="KW-0408">Iron</keyword>
<dbReference type="Gene3D" id="3.90.1170.50">
    <property type="entry name" value="Aldehyde oxidase/xanthine dehydrogenase, a/b hammerhead"/>
    <property type="match status" value="1"/>
</dbReference>
<dbReference type="Pfam" id="PF02738">
    <property type="entry name" value="MoCoBD_1"/>
    <property type="match status" value="1"/>
</dbReference>
<comment type="cofactor">
    <cofactor evidence="6">
        <name>[2Fe-2S] cluster</name>
        <dbReference type="ChEBI" id="CHEBI:190135"/>
    </cofactor>
</comment>
<dbReference type="Gene3D" id="3.30.365.10">
    <property type="entry name" value="Aldehyde oxidase/xanthine dehydrogenase, molybdopterin binding domain"/>
    <property type="match status" value="1"/>
</dbReference>
<dbReference type="InterPro" id="IPR036683">
    <property type="entry name" value="CO_DH_flav_C_dom_sf"/>
</dbReference>
<name>A0A226D542_FOLCA</name>
<dbReference type="InterPro" id="IPR016208">
    <property type="entry name" value="Ald_Oxase/xanthine_DH-like"/>
</dbReference>
<dbReference type="EMBL" id="LNIX01000034">
    <property type="protein sequence ID" value="OXA40303.1"/>
    <property type="molecule type" value="Genomic_DNA"/>
</dbReference>
<keyword evidence="10" id="KW-1185">Reference proteome</keyword>
<evidence type="ECO:0000256" key="6">
    <source>
        <dbReference type="ARBA" id="ARBA00034078"/>
    </source>
</evidence>
<evidence type="ECO:0000256" key="4">
    <source>
        <dbReference type="ARBA" id="ARBA00022714"/>
    </source>
</evidence>
<dbReference type="SUPFAM" id="SSF56003">
    <property type="entry name" value="Molybdenum cofactor-binding domain"/>
    <property type="match status" value="1"/>
</dbReference>
<feature type="region of interest" description="Disordered" evidence="7">
    <location>
        <begin position="576"/>
        <end position="596"/>
    </location>
</feature>
<dbReference type="AlphaFoldDB" id="A0A226D542"/>
<comment type="cofactor">
    <cofactor evidence="2">
        <name>FAD</name>
        <dbReference type="ChEBI" id="CHEBI:57692"/>
    </cofactor>
</comment>
<evidence type="ECO:0000256" key="3">
    <source>
        <dbReference type="ARBA" id="ARBA00006849"/>
    </source>
</evidence>
<gene>
    <name evidence="9" type="ORF">Fcan01_24954</name>
</gene>
<dbReference type="OrthoDB" id="8300278at2759"/>
<feature type="domain" description="Aldehyde oxidase/xanthine dehydrogenase a/b hammerhead" evidence="8">
    <location>
        <begin position="295"/>
        <end position="369"/>
    </location>
</feature>